<feature type="signal peptide" evidence="1">
    <location>
        <begin position="1"/>
        <end position="23"/>
    </location>
</feature>
<dbReference type="InterPro" id="IPR008979">
    <property type="entry name" value="Galactose-bd-like_sf"/>
</dbReference>
<feature type="chain" id="PRO_5037087461" evidence="1">
    <location>
        <begin position="24"/>
        <end position="251"/>
    </location>
</feature>
<gene>
    <name evidence="3" type="primary">LOC125178291</name>
</gene>
<evidence type="ECO:0000313" key="2">
    <source>
        <dbReference type="Proteomes" id="UP000694843"/>
    </source>
</evidence>
<dbReference type="GeneID" id="125178291"/>
<dbReference type="KEGG" id="hazt:125178291"/>
<dbReference type="RefSeq" id="XP_047737655.1">
    <property type="nucleotide sequence ID" value="XM_047881699.1"/>
</dbReference>
<sequence length="251" mass="27685">MQLPKYFMNKFLLLIIVLDCAASAKMSGHFYKVQGNVVDYGCSMSNSTTAEAGLDLSITCGSLCQRYVNCRFFCFIKSTGLCGMFTAYVAVRWPGHPAFASTTTYDACYTSWGDPRDIVKTNSPFTYSSNEMGSYPKYGTDGYACLTTPAYFSTLMTTNTFSQIDLEQTTRVQAVILVTAWIGLIQDMDVILSNTSDYNLGQKIGRVNGIAPAWSPYTIVTNTSTAGRYLTFFTAMYGFLGFAEVQVIPQP</sequence>
<accession>A0A979FN88</accession>
<dbReference type="Proteomes" id="UP000694843">
    <property type="component" value="Unplaced"/>
</dbReference>
<proteinExistence type="predicted"/>
<keyword evidence="1" id="KW-0732">Signal</keyword>
<keyword evidence="2" id="KW-1185">Reference proteome</keyword>
<dbReference type="SUPFAM" id="SSF49785">
    <property type="entry name" value="Galactose-binding domain-like"/>
    <property type="match status" value="1"/>
</dbReference>
<name>A0A979FN88_HYAAZ</name>
<dbReference type="Gene3D" id="2.60.120.260">
    <property type="entry name" value="Galactose-binding domain-like"/>
    <property type="match status" value="1"/>
</dbReference>
<evidence type="ECO:0000256" key="1">
    <source>
        <dbReference type="SAM" id="SignalP"/>
    </source>
</evidence>
<evidence type="ECO:0000313" key="3">
    <source>
        <dbReference type="RefSeq" id="XP_047737655.1"/>
    </source>
</evidence>
<protein>
    <submittedName>
        <fullName evidence="3">Uncharacterized protein LOC125178291</fullName>
    </submittedName>
</protein>
<reference evidence="3" key="1">
    <citation type="submission" date="2025-08" db="UniProtKB">
        <authorList>
            <consortium name="RefSeq"/>
        </authorList>
    </citation>
    <scope>IDENTIFICATION</scope>
    <source>
        <tissue evidence="3">Whole organism</tissue>
    </source>
</reference>
<organism evidence="2 3">
    <name type="scientific">Hyalella azteca</name>
    <name type="common">Amphipod</name>
    <dbReference type="NCBI Taxonomy" id="294128"/>
    <lineage>
        <taxon>Eukaryota</taxon>
        <taxon>Metazoa</taxon>
        <taxon>Ecdysozoa</taxon>
        <taxon>Arthropoda</taxon>
        <taxon>Crustacea</taxon>
        <taxon>Multicrustacea</taxon>
        <taxon>Malacostraca</taxon>
        <taxon>Eumalacostraca</taxon>
        <taxon>Peracarida</taxon>
        <taxon>Amphipoda</taxon>
        <taxon>Senticaudata</taxon>
        <taxon>Talitrida</taxon>
        <taxon>Talitroidea</taxon>
        <taxon>Hyalellidae</taxon>
        <taxon>Hyalella</taxon>
    </lineage>
</organism>
<dbReference type="AlphaFoldDB" id="A0A979FN88"/>